<name>A0ABQ9FKH7_TEGGR</name>
<proteinExistence type="predicted"/>
<keyword evidence="2" id="KW-1185">Reference proteome</keyword>
<dbReference type="PANTHER" id="PTHR46704">
    <property type="entry name" value="CXC DOMAIN-CONTAINING PROTEIN-RELATED"/>
    <property type="match status" value="1"/>
</dbReference>
<organism evidence="1 2">
    <name type="scientific">Tegillarca granosa</name>
    <name type="common">Malaysian cockle</name>
    <name type="synonym">Anadara granosa</name>
    <dbReference type="NCBI Taxonomy" id="220873"/>
    <lineage>
        <taxon>Eukaryota</taxon>
        <taxon>Metazoa</taxon>
        <taxon>Spiralia</taxon>
        <taxon>Lophotrochozoa</taxon>
        <taxon>Mollusca</taxon>
        <taxon>Bivalvia</taxon>
        <taxon>Autobranchia</taxon>
        <taxon>Pteriomorphia</taxon>
        <taxon>Arcoida</taxon>
        <taxon>Arcoidea</taxon>
        <taxon>Arcidae</taxon>
        <taxon>Tegillarca</taxon>
    </lineage>
</organism>
<reference evidence="1 2" key="1">
    <citation type="submission" date="2022-12" db="EMBL/GenBank/DDBJ databases">
        <title>Chromosome-level genome of Tegillarca granosa.</title>
        <authorList>
            <person name="Kim J."/>
        </authorList>
    </citation>
    <scope>NUCLEOTIDE SEQUENCE [LARGE SCALE GENOMIC DNA]</scope>
    <source>
        <strain evidence="1">Teg-2019</strain>
        <tissue evidence="1">Adductor muscle</tissue>
    </source>
</reference>
<sequence length="213" mass="23090">MVEVSKESNEGVSVISDDTDVFVLLLHFYAQENLSGQEVMESPVGDREVTDIGSTAEDISDILPDLLAAHALSGCDTVACYHGIGKGTHLSSVGNPESDIATIIKESTKFVSTCFNKPDCASMSEARQKVWVARVAKSNSAAPKLCSLPPTSESFHENVKRAHLQACIWKHALDAEPPSMDPDQFGWIKNEDNKCYLPVMVPSGTHVSSCRHT</sequence>
<evidence type="ECO:0000313" key="2">
    <source>
        <dbReference type="Proteomes" id="UP001217089"/>
    </source>
</evidence>
<dbReference type="PANTHER" id="PTHR46704:SF1">
    <property type="entry name" value="TELOMERE LENGTH REGULATION PROTEIN TEL2 HOMOLOG"/>
    <property type="match status" value="1"/>
</dbReference>
<protein>
    <submittedName>
        <fullName evidence="1">Uncharacterized protein</fullName>
    </submittedName>
</protein>
<evidence type="ECO:0000313" key="1">
    <source>
        <dbReference type="EMBL" id="KAJ8317813.1"/>
    </source>
</evidence>
<gene>
    <name evidence="1" type="ORF">KUTeg_004633</name>
</gene>
<dbReference type="Proteomes" id="UP001217089">
    <property type="component" value="Unassembled WGS sequence"/>
</dbReference>
<comment type="caution">
    <text evidence="1">The sequence shown here is derived from an EMBL/GenBank/DDBJ whole genome shotgun (WGS) entry which is preliminary data.</text>
</comment>
<accession>A0ABQ9FKH7</accession>
<dbReference type="EMBL" id="JARBDR010000223">
    <property type="protein sequence ID" value="KAJ8317813.1"/>
    <property type="molecule type" value="Genomic_DNA"/>
</dbReference>